<reference evidence="12 13" key="1">
    <citation type="submission" date="2015-07" db="EMBL/GenBank/DDBJ databases">
        <title>Comparative genomics of the Sigatoka disease complex on banana suggests a link between parallel evolutionary changes in Pseudocercospora fijiensis and Pseudocercospora eumusae and increased virulence on the banana host.</title>
        <authorList>
            <person name="Chang T.-C."/>
            <person name="Salvucci A."/>
            <person name="Crous P.W."/>
            <person name="Stergiopoulos I."/>
        </authorList>
    </citation>
    <scope>NUCLEOTIDE SEQUENCE [LARGE SCALE GENOMIC DNA]</scope>
    <source>
        <strain evidence="12 13">CBS 116634</strain>
    </source>
</reference>
<feature type="compositionally biased region" description="Polar residues" evidence="10">
    <location>
        <begin position="90"/>
        <end position="99"/>
    </location>
</feature>
<comment type="similarity">
    <text evidence="4">Belongs to the YAE1 family.</text>
</comment>
<evidence type="ECO:0000313" key="12">
    <source>
        <dbReference type="EMBL" id="KXT16899.1"/>
    </source>
</evidence>
<feature type="region of interest" description="Disordered" evidence="10">
    <location>
        <begin position="90"/>
        <end position="132"/>
    </location>
</feature>
<evidence type="ECO:0000256" key="9">
    <source>
        <dbReference type="ARBA" id="ARBA00023242"/>
    </source>
</evidence>
<dbReference type="InterPro" id="IPR019191">
    <property type="entry name" value="Essential_protein_Yae1_N"/>
</dbReference>
<dbReference type="AlphaFoldDB" id="A0A139IQ90"/>
<keyword evidence="8" id="KW-0963">Cytoplasm</keyword>
<dbReference type="STRING" id="113226.A0A139IQ90"/>
<dbReference type="InterPro" id="IPR038881">
    <property type="entry name" value="Yae1-like"/>
</dbReference>
<name>A0A139IQ90_9PEZI</name>
<dbReference type="GO" id="GO:0005737">
    <property type="term" value="C:cytoplasm"/>
    <property type="evidence" value="ECO:0007669"/>
    <property type="project" value="UniProtKB-SubCell"/>
</dbReference>
<evidence type="ECO:0000256" key="8">
    <source>
        <dbReference type="ARBA" id="ARBA00022490"/>
    </source>
</evidence>
<comment type="subunit">
    <text evidence="5">May form a complex with LTO1.</text>
</comment>
<evidence type="ECO:0000256" key="2">
    <source>
        <dbReference type="ARBA" id="ARBA00004123"/>
    </source>
</evidence>
<gene>
    <name evidence="12" type="ORF">AC579_4726</name>
</gene>
<dbReference type="GO" id="GO:0005634">
    <property type="term" value="C:nucleus"/>
    <property type="evidence" value="ECO:0007669"/>
    <property type="project" value="UniProtKB-SubCell"/>
</dbReference>
<sequence>MPPENIVVSLWTLIYSLSAKNYMCIPLKPKIFHKQLHLHSSHPQRLYRIPAHIRHGTFLQENSMLRDTPGRHMSHDENELFMNAPVQNNEEYGHQNNLNDDIFGSAPSSPNLDAQRDDNGDTAGRHGLEHPSDVARLRSLHVTNGYREGIAISKEQYIQAGFDEGYSLGGEIGLKAGWCLGALEGMRKGLRQSGDSEVTLTVMDEALKLWEEAEKELKPECLFSAQYFSAEGISLFGVTLKEDQTENDIDVGDVAAAHPLIAKWTEKVLDVAGQVGLELSQRQEQVI</sequence>
<comment type="caution">
    <text evidence="12">The sequence shown here is derived from an EMBL/GenBank/DDBJ whole genome shotgun (WGS) entry which is preliminary data.</text>
</comment>
<evidence type="ECO:0000256" key="1">
    <source>
        <dbReference type="ARBA" id="ARBA00003836"/>
    </source>
</evidence>
<evidence type="ECO:0000256" key="10">
    <source>
        <dbReference type="SAM" id="MobiDB-lite"/>
    </source>
</evidence>
<evidence type="ECO:0000256" key="5">
    <source>
        <dbReference type="ARBA" id="ARBA00011427"/>
    </source>
</evidence>
<evidence type="ECO:0000256" key="4">
    <source>
        <dbReference type="ARBA" id="ARBA00007096"/>
    </source>
</evidence>
<dbReference type="EMBL" id="LFZO01000028">
    <property type="protein sequence ID" value="KXT16899.1"/>
    <property type="molecule type" value="Genomic_DNA"/>
</dbReference>
<protein>
    <recommendedName>
        <fullName evidence="7">Protein YAE1</fullName>
    </recommendedName>
    <alternativeName>
        <fullName evidence="6">Protein yae1</fullName>
    </alternativeName>
</protein>
<dbReference type="PANTHER" id="PTHR18829:SF0">
    <property type="entry name" value="PROTEIN YAE1 HOMOLOG"/>
    <property type="match status" value="1"/>
</dbReference>
<comment type="function">
    <text evidence="1">The complex LTO1:YAE1 may function as a target specific adapter that probably recruits apo-RPLI1 to the cytosolic iron-sulfur protein assembly (CIA) complex machinery. May be required for biogenesis of the large ribosomal subunit and initiation of translation.</text>
</comment>
<proteinExistence type="inferred from homology"/>
<accession>A0A139IQ90</accession>
<evidence type="ECO:0000256" key="6">
    <source>
        <dbReference type="ARBA" id="ARBA00017286"/>
    </source>
</evidence>
<comment type="subcellular location">
    <subcellularLocation>
        <location evidence="3">Cytoplasm</location>
    </subcellularLocation>
    <subcellularLocation>
        <location evidence="2">Nucleus</location>
    </subcellularLocation>
</comment>
<evidence type="ECO:0000313" key="13">
    <source>
        <dbReference type="Proteomes" id="UP000073492"/>
    </source>
</evidence>
<feature type="domain" description="Essential protein Yae1 N-terminal" evidence="11">
    <location>
        <begin position="145"/>
        <end position="177"/>
    </location>
</feature>
<evidence type="ECO:0000256" key="3">
    <source>
        <dbReference type="ARBA" id="ARBA00004496"/>
    </source>
</evidence>
<feature type="compositionally biased region" description="Basic and acidic residues" evidence="10">
    <location>
        <begin position="114"/>
        <end position="132"/>
    </location>
</feature>
<keyword evidence="13" id="KW-1185">Reference proteome</keyword>
<evidence type="ECO:0000259" key="11">
    <source>
        <dbReference type="Pfam" id="PF09811"/>
    </source>
</evidence>
<evidence type="ECO:0000256" key="7">
    <source>
        <dbReference type="ARBA" id="ARBA00018400"/>
    </source>
</evidence>
<dbReference type="OrthoDB" id="20086at2759"/>
<dbReference type="Pfam" id="PF09811">
    <property type="entry name" value="Yae1_N"/>
    <property type="match status" value="1"/>
</dbReference>
<keyword evidence="9" id="KW-0539">Nucleus</keyword>
<dbReference type="Proteomes" id="UP000073492">
    <property type="component" value="Unassembled WGS sequence"/>
</dbReference>
<organism evidence="12 13">
    <name type="scientific">Pseudocercospora musae</name>
    <dbReference type="NCBI Taxonomy" id="113226"/>
    <lineage>
        <taxon>Eukaryota</taxon>
        <taxon>Fungi</taxon>
        <taxon>Dikarya</taxon>
        <taxon>Ascomycota</taxon>
        <taxon>Pezizomycotina</taxon>
        <taxon>Dothideomycetes</taxon>
        <taxon>Dothideomycetidae</taxon>
        <taxon>Mycosphaerellales</taxon>
        <taxon>Mycosphaerellaceae</taxon>
        <taxon>Pseudocercospora</taxon>
    </lineage>
</organism>
<dbReference type="PANTHER" id="PTHR18829">
    <property type="entry name" value="PROTEIN YAE1 HOMOLOG"/>
    <property type="match status" value="1"/>
</dbReference>